<evidence type="ECO:0000313" key="4">
    <source>
        <dbReference type="Proteomes" id="UP001154061"/>
    </source>
</evidence>
<reference evidence="3" key="1">
    <citation type="submission" date="2022-06" db="EMBL/GenBank/DDBJ databases">
        <title>Natrinema sp. a new haloarchaeum isolate from saline soil.</title>
        <authorList>
            <person name="Strakova D."/>
            <person name="Galisteo C."/>
            <person name="Sanchez-Porro C."/>
            <person name="Ventosa A."/>
        </authorList>
    </citation>
    <scope>NUCLEOTIDE SEQUENCE</scope>
    <source>
        <strain evidence="3">S1CR25-10</strain>
    </source>
</reference>
<feature type="domain" description="DUF8119" evidence="2">
    <location>
        <begin position="1"/>
        <end position="71"/>
    </location>
</feature>
<dbReference type="Pfam" id="PF26436">
    <property type="entry name" value="DUF8119"/>
    <property type="match status" value="1"/>
</dbReference>
<keyword evidence="1" id="KW-0472">Membrane</keyword>
<keyword evidence="1" id="KW-1133">Transmembrane helix</keyword>
<evidence type="ECO:0000256" key="1">
    <source>
        <dbReference type="SAM" id="Phobius"/>
    </source>
</evidence>
<name>A0A9Q4Q0C0_9EURY</name>
<dbReference type="RefSeq" id="WP_277521893.1">
    <property type="nucleotide sequence ID" value="NZ_JAMQOT010000004.1"/>
</dbReference>
<dbReference type="AlphaFoldDB" id="A0A9Q4Q0C0"/>
<sequence>MTDVREWIATAREERWGILTDLAFAVVWVTLVELINYFLEPPTTVYYLLMLAGIVAYFGFLWNFDLATSQQNQ</sequence>
<proteinExistence type="predicted"/>
<comment type="caution">
    <text evidence="3">The sequence shown here is derived from an EMBL/GenBank/DDBJ whole genome shotgun (WGS) entry which is preliminary data.</text>
</comment>
<dbReference type="EMBL" id="JAMQOT010000004">
    <property type="protein sequence ID" value="MDF9746340.1"/>
    <property type="molecule type" value="Genomic_DNA"/>
</dbReference>
<feature type="transmembrane region" description="Helical" evidence="1">
    <location>
        <begin position="16"/>
        <end position="39"/>
    </location>
</feature>
<protein>
    <recommendedName>
        <fullName evidence="2">DUF8119 domain-containing protein</fullName>
    </recommendedName>
</protein>
<feature type="transmembrane region" description="Helical" evidence="1">
    <location>
        <begin position="45"/>
        <end position="64"/>
    </location>
</feature>
<gene>
    <name evidence="3" type="ORF">NDI89_12180</name>
</gene>
<evidence type="ECO:0000313" key="3">
    <source>
        <dbReference type="EMBL" id="MDF9746340.1"/>
    </source>
</evidence>
<organism evidence="3 4">
    <name type="scientific">Natrinema salsiterrestre</name>
    <dbReference type="NCBI Taxonomy" id="2950540"/>
    <lineage>
        <taxon>Archaea</taxon>
        <taxon>Methanobacteriati</taxon>
        <taxon>Methanobacteriota</taxon>
        <taxon>Stenosarchaea group</taxon>
        <taxon>Halobacteria</taxon>
        <taxon>Halobacteriales</taxon>
        <taxon>Natrialbaceae</taxon>
        <taxon>Natrinema</taxon>
    </lineage>
</organism>
<keyword evidence="1" id="KW-0812">Transmembrane</keyword>
<evidence type="ECO:0000259" key="2">
    <source>
        <dbReference type="Pfam" id="PF26436"/>
    </source>
</evidence>
<keyword evidence="4" id="KW-1185">Reference proteome</keyword>
<dbReference type="InterPro" id="IPR058432">
    <property type="entry name" value="DUF8119"/>
</dbReference>
<accession>A0A9Q4Q0C0</accession>
<dbReference type="Proteomes" id="UP001154061">
    <property type="component" value="Unassembled WGS sequence"/>
</dbReference>